<dbReference type="eggNOG" id="KOG2670">
    <property type="taxonomic scope" value="Eukaryota"/>
</dbReference>
<evidence type="ECO:0000259" key="6">
    <source>
        <dbReference type="Pfam" id="PF00113"/>
    </source>
</evidence>
<dbReference type="SMR" id="D7TCJ2"/>
<sequence>MFGFGHTTEILPIGATRFEEALQMGSETYHHLKAVITEKYGAHGCDVGEDGGLAPNISRQVFFLLHRILLMCTF</sequence>
<dbReference type="SUPFAM" id="SSF51604">
    <property type="entry name" value="Enolase C-terminal domain-like"/>
    <property type="match status" value="1"/>
</dbReference>
<dbReference type="GO" id="GO:0000287">
    <property type="term" value="F:magnesium ion binding"/>
    <property type="evidence" value="ECO:0007669"/>
    <property type="project" value="InterPro"/>
</dbReference>
<keyword evidence="4" id="KW-0324">Glycolysis</keyword>
<keyword evidence="8" id="KW-1185">Reference proteome</keyword>
<evidence type="ECO:0000256" key="5">
    <source>
        <dbReference type="ARBA" id="ARBA00023239"/>
    </source>
</evidence>
<dbReference type="STRING" id="29760.D7TCJ2"/>
<dbReference type="PaxDb" id="29760-VIT_11s0016g01570.t01"/>
<accession>D7TCJ2</accession>
<comment type="pathway">
    <text evidence="1">Carbohydrate degradation; glycolysis; pyruvate from D-glyceraldehyde 3-phosphate: step 4/5.</text>
</comment>
<protein>
    <recommendedName>
        <fullName evidence="3">phosphopyruvate hydratase</fullName>
        <ecNumber evidence="3">4.2.1.11</ecNumber>
    </recommendedName>
</protein>
<dbReference type="OrthoDB" id="1739814at2759"/>
<name>D7TCJ2_VITVI</name>
<dbReference type="HOGENOM" id="CLU_2692819_0_0_1"/>
<dbReference type="InParanoid" id="D7TCJ2"/>
<comment type="similarity">
    <text evidence="2">Belongs to the enolase family.</text>
</comment>
<evidence type="ECO:0000313" key="7">
    <source>
        <dbReference type="EMBL" id="CBI27850.3"/>
    </source>
</evidence>
<dbReference type="UniPathway" id="UPA00109">
    <property type="reaction ID" value="UER00187"/>
</dbReference>
<evidence type="ECO:0000256" key="4">
    <source>
        <dbReference type="ARBA" id="ARBA00023152"/>
    </source>
</evidence>
<dbReference type="GO" id="GO:0000015">
    <property type="term" value="C:phosphopyruvate hydratase complex"/>
    <property type="evidence" value="ECO:0007669"/>
    <property type="project" value="InterPro"/>
</dbReference>
<organism evidence="7 8">
    <name type="scientific">Vitis vinifera</name>
    <name type="common">Grape</name>
    <dbReference type="NCBI Taxonomy" id="29760"/>
    <lineage>
        <taxon>Eukaryota</taxon>
        <taxon>Viridiplantae</taxon>
        <taxon>Streptophyta</taxon>
        <taxon>Embryophyta</taxon>
        <taxon>Tracheophyta</taxon>
        <taxon>Spermatophyta</taxon>
        <taxon>Magnoliopsida</taxon>
        <taxon>eudicotyledons</taxon>
        <taxon>Gunneridae</taxon>
        <taxon>Pentapetalae</taxon>
        <taxon>rosids</taxon>
        <taxon>Vitales</taxon>
        <taxon>Vitaceae</taxon>
        <taxon>Viteae</taxon>
        <taxon>Vitis</taxon>
    </lineage>
</organism>
<keyword evidence="5" id="KW-0456">Lyase</keyword>
<dbReference type="Proteomes" id="UP000009183">
    <property type="component" value="Chromosome 11"/>
</dbReference>
<dbReference type="InterPro" id="IPR020810">
    <property type="entry name" value="Enolase_C"/>
</dbReference>
<proteinExistence type="inferred from homology"/>
<dbReference type="PANTHER" id="PTHR11902:SF56">
    <property type="entry name" value="CYTOSOLIC ENOLASE 3"/>
    <property type="match status" value="1"/>
</dbReference>
<evidence type="ECO:0000256" key="3">
    <source>
        <dbReference type="ARBA" id="ARBA00012058"/>
    </source>
</evidence>
<dbReference type="EC" id="4.2.1.11" evidence="3"/>
<dbReference type="OMA" id="HRILLMC"/>
<feature type="domain" description="Enolase C-terminal TIM barrel" evidence="6">
    <location>
        <begin position="10"/>
        <end position="59"/>
    </location>
</feature>
<reference evidence="8" key="1">
    <citation type="journal article" date="2007" name="Nature">
        <title>The grapevine genome sequence suggests ancestral hexaploidization in major angiosperm phyla.</title>
        <authorList>
            <consortium name="The French-Italian Public Consortium for Grapevine Genome Characterization."/>
            <person name="Jaillon O."/>
            <person name="Aury J.-M."/>
            <person name="Noel B."/>
            <person name="Policriti A."/>
            <person name="Clepet C."/>
            <person name="Casagrande A."/>
            <person name="Choisne N."/>
            <person name="Aubourg S."/>
            <person name="Vitulo N."/>
            <person name="Jubin C."/>
            <person name="Vezzi A."/>
            <person name="Legeai F."/>
            <person name="Hugueney P."/>
            <person name="Dasilva C."/>
            <person name="Horner D."/>
            <person name="Mica E."/>
            <person name="Jublot D."/>
            <person name="Poulain J."/>
            <person name="Bruyere C."/>
            <person name="Billault A."/>
            <person name="Segurens B."/>
            <person name="Gouyvenoux M."/>
            <person name="Ugarte E."/>
            <person name="Cattonaro F."/>
            <person name="Anthouard V."/>
            <person name="Vico V."/>
            <person name="Del Fabbro C."/>
            <person name="Alaux M."/>
            <person name="Di Gaspero G."/>
            <person name="Dumas V."/>
            <person name="Felice N."/>
            <person name="Paillard S."/>
            <person name="Juman I."/>
            <person name="Moroldo M."/>
            <person name="Scalabrin S."/>
            <person name="Canaguier A."/>
            <person name="Le Clainche I."/>
            <person name="Malacrida G."/>
            <person name="Durand E."/>
            <person name="Pesole G."/>
            <person name="Laucou V."/>
            <person name="Chatelet P."/>
            <person name="Merdinoglu D."/>
            <person name="Delledonne M."/>
            <person name="Pezzotti M."/>
            <person name="Lecharny A."/>
            <person name="Scarpelli C."/>
            <person name="Artiguenave F."/>
            <person name="Pe M.E."/>
            <person name="Valle G."/>
            <person name="Morgante M."/>
            <person name="Caboche M."/>
            <person name="Adam-Blondon A.-F."/>
            <person name="Weissenbach J."/>
            <person name="Quetier F."/>
            <person name="Wincker P."/>
        </authorList>
    </citation>
    <scope>NUCLEOTIDE SEQUENCE [LARGE SCALE GENOMIC DNA]</scope>
    <source>
        <strain evidence="8">cv. Pinot noir / PN40024</strain>
    </source>
</reference>
<dbReference type="Gene3D" id="3.20.20.120">
    <property type="entry name" value="Enolase-like C-terminal domain"/>
    <property type="match status" value="1"/>
</dbReference>
<dbReference type="GO" id="GO:0004634">
    <property type="term" value="F:phosphopyruvate hydratase activity"/>
    <property type="evidence" value="ECO:0007669"/>
    <property type="project" value="UniProtKB-EC"/>
</dbReference>
<gene>
    <name evidence="7" type="ordered locus">VIT_11s0016g01570</name>
</gene>
<evidence type="ECO:0000256" key="1">
    <source>
        <dbReference type="ARBA" id="ARBA00005031"/>
    </source>
</evidence>
<dbReference type="PANTHER" id="PTHR11902">
    <property type="entry name" value="ENOLASE"/>
    <property type="match status" value="1"/>
</dbReference>
<dbReference type="AlphaFoldDB" id="D7TCJ2"/>
<evidence type="ECO:0000313" key="8">
    <source>
        <dbReference type="Proteomes" id="UP000009183"/>
    </source>
</evidence>
<dbReference type="EMBL" id="FN595756">
    <property type="protein sequence ID" value="CBI27850.3"/>
    <property type="molecule type" value="Genomic_DNA"/>
</dbReference>
<dbReference type="GO" id="GO:0006096">
    <property type="term" value="P:glycolytic process"/>
    <property type="evidence" value="ECO:0007669"/>
    <property type="project" value="UniProtKB-UniPathway"/>
</dbReference>
<dbReference type="InterPro" id="IPR000941">
    <property type="entry name" value="Enolase"/>
</dbReference>
<dbReference type="Pfam" id="PF00113">
    <property type="entry name" value="Enolase_C"/>
    <property type="match status" value="1"/>
</dbReference>
<evidence type="ECO:0000256" key="2">
    <source>
        <dbReference type="ARBA" id="ARBA00009604"/>
    </source>
</evidence>
<dbReference type="InterPro" id="IPR036849">
    <property type="entry name" value="Enolase-like_C_sf"/>
</dbReference>